<proteinExistence type="predicted"/>
<sequence length="158" mass="17370">MIDDVEVARALHVLAVVHWIGGVGMVTLVALPLARAAASAQQGWALFESIENRFAAQVRWSIPLAGLTGLWMIWRLDLWSRFADPSFWWMDAMALVWAIFMILVFGIEPAAHRFLEAEAARDPAGVLRRLHRVHLVLLTAAAITILGAVAGARGGFFS</sequence>
<keyword evidence="1" id="KW-0472">Membrane</keyword>
<reference evidence="2 3" key="1">
    <citation type="submission" date="2018-06" db="EMBL/GenBank/DDBJ databases">
        <title>Genomic Encyclopedia of Type Strains, Phase IV (KMG-IV): sequencing the most valuable type-strain genomes for metagenomic binning, comparative biology and taxonomic classification.</title>
        <authorList>
            <person name="Goeker M."/>
        </authorList>
    </citation>
    <scope>NUCLEOTIDE SEQUENCE [LARGE SCALE GENOMIC DNA]</scope>
    <source>
        <strain evidence="2 3">DSM 24875</strain>
    </source>
</reference>
<keyword evidence="1" id="KW-0812">Transmembrane</keyword>
<protein>
    <submittedName>
        <fullName evidence="2">Uncharacterized protein</fullName>
    </submittedName>
</protein>
<feature type="transmembrane region" description="Helical" evidence="1">
    <location>
        <begin position="12"/>
        <end position="33"/>
    </location>
</feature>
<name>A0A366FE48_9HYPH</name>
<evidence type="ECO:0000313" key="2">
    <source>
        <dbReference type="EMBL" id="RBP12887.1"/>
    </source>
</evidence>
<gene>
    <name evidence="2" type="ORF">DFR50_11376</name>
</gene>
<dbReference type="RefSeq" id="WP_245427721.1">
    <property type="nucleotide sequence ID" value="NZ_QNRK01000013.1"/>
</dbReference>
<dbReference type="EMBL" id="QNRK01000013">
    <property type="protein sequence ID" value="RBP12887.1"/>
    <property type="molecule type" value="Genomic_DNA"/>
</dbReference>
<evidence type="ECO:0000256" key="1">
    <source>
        <dbReference type="SAM" id="Phobius"/>
    </source>
</evidence>
<organism evidence="2 3">
    <name type="scientific">Roseiarcus fermentans</name>
    <dbReference type="NCBI Taxonomy" id="1473586"/>
    <lineage>
        <taxon>Bacteria</taxon>
        <taxon>Pseudomonadati</taxon>
        <taxon>Pseudomonadota</taxon>
        <taxon>Alphaproteobacteria</taxon>
        <taxon>Hyphomicrobiales</taxon>
        <taxon>Roseiarcaceae</taxon>
        <taxon>Roseiarcus</taxon>
    </lineage>
</organism>
<feature type="transmembrane region" description="Helical" evidence="1">
    <location>
        <begin position="86"/>
        <end position="107"/>
    </location>
</feature>
<comment type="caution">
    <text evidence="2">The sequence shown here is derived from an EMBL/GenBank/DDBJ whole genome shotgun (WGS) entry which is preliminary data.</text>
</comment>
<feature type="transmembrane region" description="Helical" evidence="1">
    <location>
        <begin position="135"/>
        <end position="156"/>
    </location>
</feature>
<feature type="transmembrane region" description="Helical" evidence="1">
    <location>
        <begin position="54"/>
        <end position="74"/>
    </location>
</feature>
<dbReference type="Proteomes" id="UP000253529">
    <property type="component" value="Unassembled WGS sequence"/>
</dbReference>
<evidence type="ECO:0000313" key="3">
    <source>
        <dbReference type="Proteomes" id="UP000253529"/>
    </source>
</evidence>
<keyword evidence="3" id="KW-1185">Reference proteome</keyword>
<accession>A0A366FE48</accession>
<dbReference type="AlphaFoldDB" id="A0A366FE48"/>
<keyword evidence="1" id="KW-1133">Transmembrane helix</keyword>